<reference evidence="5" key="1">
    <citation type="journal article" date="2014" name="J. Nat. Prod.">
        <title>Strain prioritization for natural product discovery by a high-throughput real-time PCR method.</title>
        <authorList>
            <person name="Hindra"/>
            <person name="Huang T."/>
            <person name="Yang D."/>
            <person name="Rudolf J.D."/>
            <person name="Xie P."/>
            <person name="Xie G."/>
            <person name="Teng Q."/>
            <person name="Lohman J.R."/>
            <person name="Zhu X."/>
            <person name="Huang Y."/>
            <person name="Zhao L.X."/>
            <person name="Jiang Y."/>
            <person name="Duan Y."/>
            <person name="Shen B."/>
        </authorList>
    </citation>
    <scope>NUCLEOTIDE SEQUENCE</scope>
    <source>
        <strain evidence="5">CB00739</strain>
    </source>
</reference>
<dbReference type="InterPro" id="IPR036388">
    <property type="entry name" value="WH-like_DNA-bd_sf"/>
</dbReference>
<evidence type="ECO:0000256" key="3">
    <source>
        <dbReference type="ARBA" id="ARBA00023163"/>
    </source>
</evidence>
<dbReference type="PANTHER" id="PTHR43537:SF5">
    <property type="entry name" value="UXU OPERON TRANSCRIPTIONAL REGULATOR"/>
    <property type="match status" value="1"/>
</dbReference>
<dbReference type="SUPFAM" id="SSF46785">
    <property type="entry name" value="Winged helix' DNA-binding domain"/>
    <property type="match status" value="1"/>
</dbReference>
<dbReference type="InterPro" id="IPR036390">
    <property type="entry name" value="WH_DNA-bd_sf"/>
</dbReference>
<keyword evidence="3" id="KW-0804">Transcription</keyword>
<reference evidence="5" key="2">
    <citation type="submission" date="2017-07" db="EMBL/GenBank/DDBJ databases">
        <authorList>
            <person name="Huang T."/>
            <person name="Rudolf J.D."/>
            <person name="Yang D."/>
            <person name="Xie G."/>
            <person name="Shen B."/>
        </authorList>
    </citation>
    <scope>NUCLEOTIDE SEQUENCE</scope>
    <source>
        <strain evidence="5">CB00739</strain>
    </source>
</reference>
<dbReference type="Pfam" id="PF00392">
    <property type="entry name" value="GntR"/>
    <property type="match status" value="1"/>
</dbReference>
<evidence type="ECO:0000259" key="4">
    <source>
        <dbReference type="PROSITE" id="PS50949"/>
    </source>
</evidence>
<dbReference type="EMBL" id="KJ189771">
    <property type="protein sequence ID" value="AIW55575.2"/>
    <property type="molecule type" value="Genomic_DNA"/>
</dbReference>
<sequence length="259" mass="28385">MTEATRAVNKGPQKRNGSALRVRVPKTAELVAASLRRVIIRGELEPGDALPPESALMEQFGISRPTLREAIRVLESEALISVRRGVHGGARVNAPDPMVAARYLGLILEYRETTLGEMFQLVASIEPPCVRQLASRHTPSGIGRLHEALATEEEAKDDPAALAEAKAAFHATLVELNGNRAMLALHETLQCIFYQAKSPHIATGGKTGTRRDHEEHVKLVKLIQAGEADEAEAHWRRHISRMEKELNASGANTRLELLD</sequence>
<evidence type="ECO:0000313" key="5">
    <source>
        <dbReference type="EMBL" id="AIW55575.2"/>
    </source>
</evidence>
<dbReference type="PROSITE" id="PS50949">
    <property type="entry name" value="HTH_GNTR"/>
    <property type="match status" value="1"/>
</dbReference>
<dbReference type="PANTHER" id="PTHR43537">
    <property type="entry name" value="TRANSCRIPTIONAL REGULATOR, GNTR FAMILY"/>
    <property type="match status" value="1"/>
</dbReference>
<keyword evidence="1" id="KW-0805">Transcription regulation</keyword>
<dbReference type="InterPro" id="IPR000524">
    <property type="entry name" value="Tscrpt_reg_HTH_GntR"/>
</dbReference>
<proteinExistence type="predicted"/>
<keyword evidence="2" id="KW-0238">DNA-binding</keyword>
<protein>
    <submittedName>
        <fullName evidence="5">PtmR1</fullName>
    </submittedName>
</protein>
<name>A0A0A0V055_STRPT</name>
<organism evidence="5">
    <name type="scientific">Streptomyces platensis</name>
    <dbReference type="NCBI Taxonomy" id="58346"/>
    <lineage>
        <taxon>Bacteria</taxon>
        <taxon>Bacillati</taxon>
        <taxon>Actinomycetota</taxon>
        <taxon>Actinomycetes</taxon>
        <taxon>Kitasatosporales</taxon>
        <taxon>Streptomycetaceae</taxon>
        <taxon>Streptomyces</taxon>
    </lineage>
</organism>
<dbReference type="SUPFAM" id="SSF48008">
    <property type="entry name" value="GntR ligand-binding domain-like"/>
    <property type="match status" value="1"/>
</dbReference>
<feature type="domain" description="HTH gntR-type" evidence="4">
    <location>
        <begin position="25"/>
        <end position="95"/>
    </location>
</feature>
<accession>A0A0A0V055</accession>
<dbReference type="Gene3D" id="1.10.10.10">
    <property type="entry name" value="Winged helix-like DNA-binding domain superfamily/Winged helix DNA-binding domain"/>
    <property type="match status" value="1"/>
</dbReference>
<dbReference type="AlphaFoldDB" id="A0A0A0V055"/>
<dbReference type="InterPro" id="IPR011711">
    <property type="entry name" value="GntR_C"/>
</dbReference>
<evidence type="ECO:0000256" key="2">
    <source>
        <dbReference type="ARBA" id="ARBA00023125"/>
    </source>
</evidence>
<dbReference type="CDD" id="cd07377">
    <property type="entry name" value="WHTH_GntR"/>
    <property type="match status" value="1"/>
</dbReference>
<dbReference type="SMART" id="SM00895">
    <property type="entry name" value="FCD"/>
    <property type="match status" value="1"/>
</dbReference>
<dbReference type="SMART" id="SM00345">
    <property type="entry name" value="HTH_GNTR"/>
    <property type="match status" value="1"/>
</dbReference>
<dbReference type="InterPro" id="IPR008920">
    <property type="entry name" value="TF_FadR/GntR_C"/>
</dbReference>
<dbReference type="GO" id="GO:0003700">
    <property type="term" value="F:DNA-binding transcription factor activity"/>
    <property type="evidence" value="ECO:0007669"/>
    <property type="project" value="InterPro"/>
</dbReference>
<dbReference type="Gene3D" id="1.20.120.530">
    <property type="entry name" value="GntR ligand-binding domain-like"/>
    <property type="match status" value="1"/>
</dbReference>
<dbReference type="PRINTS" id="PR00035">
    <property type="entry name" value="HTHGNTR"/>
</dbReference>
<dbReference type="GO" id="GO:0003677">
    <property type="term" value="F:DNA binding"/>
    <property type="evidence" value="ECO:0007669"/>
    <property type="project" value="UniProtKB-KW"/>
</dbReference>
<dbReference type="Pfam" id="PF07729">
    <property type="entry name" value="FCD"/>
    <property type="match status" value="1"/>
</dbReference>
<evidence type="ECO:0000256" key="1">
    <source>
        <dbReference type="ARBA" id="ARBA00023015"/>
    </source>
</evidence>